<dbReference type="EMBL" id="DVMP01000045">
    <property type="protein sequence ID" value="HIU25279.1"/>
    <property type="molecule type" value="Genomic_DNA"/>
</dbReference>
<protein>
    <recommendedName>
        <fullName evidence="4">YtxH domain-containing protein</fullName>
    </recommendedName>
</protein>
<evidence type="ECO:0000256" key="1">
    <source>
        <dbReference type="SAM" id="Phobius"/>
    </source>
</evidence>
<feature type="transmembrane region" description="Helical" evidence="1">
    <location>
        <begin position="6"/>
        <end position="24"/>
    </location>
</feature>
<dbReference type="Proteomes" id="UP000824090">
    <property type="component" value="Unassembled WGS sequence"/>
</dbReference>
<reference evidence="2" key="2">
    <citation type="journal article" date="2021" name="PeerJ">
        <title>Extensive microbial diversity within the chicken gut microbiome revealed by metagenomics and culture.</title>
        <authorList>
            <person name="Gilroy R."/>
            <person name="Ravi A."/>
            <person name="Getino M."/>
            <person name="Pursley I."/>
            <person name="Horton D.L."/>
            <person name="Alikhan N.F."/>
            <person name="Baker D."/>
            <person name="Gharbi K."/>
            <person name="Hall N."/>
            <person name="Watson M."/>
            <person name="Adriaenssens E.M."/>
            <person name="Foster-Nyarko E."/>
            <person name="Jarju S."/>
            <person name="Secka A."/>
            <person name="Antonio M."/>
            <person name="Oren A."/>
            <person name="Chaudhuri R.R."/>
            <person name="La Ragione R."/>
            <person name="Hildebrand F."/>
            <person name="Pallen M.J."/>
        </authorList>
    </citation>
    <scope>NUCLEOTIDE SEQUENCE</scope>
    <source>
        <strain evidence="2">ChiHcec3-6078</strain>
    </source>
</reference>
<evidence type="ECO:0008006" key="4">
    <source>
        <dbReference type="Google" id="ProtNLM"/>
    </source>
</evidence>
<evidence type="ECO:0000313" key="3">
    <source>
        <dbReference type="Proteomes" id="UP000824090"/>
    </source>
</evidence>
<name>A0A9D1HZA7_9FIRM</name>
<sequence>MGKAGSAILGLGLAGAAVGIYAYMSSSPGNRRNMKRDLKGAVNDIKRAADRIVDMN</sequence>
<proteinExistence type="predicted"/>
<keyword evidence="1" id="KW-1133">Transmembrane helix</keyword>
<comment type="caution">
    <text evidence="2">The sequence shown here is derived from an EMBL/GenBank/DDBJ whole genome shotgun (WGS) entry which is preliminary data.</text>
</comment>
<evidence type="ECO:0000313" key="2">
    <source>
        <dbReference type="EMBL" id="HIU25279.1"/>
    </source>
</evidence>
<gene>
    <name evidence="2" type="ORF">IAC50_02115</name>
</gene>
<dbReference type="AlphaFoldDB" id="A0A9D1HZA7"/>
<reference evidence="2" key="1">
    <citation type="submission" date="2020-10" db="EMBL/GenBank/DDBJ databases">
        <authorList>
            <person name="Gilroy R."/>
        </authorList>
    </citation>
    <scope>NUCLEOTIDE SEQUENCE</scope>
    <source>
        <strain evidence="2">ChiHcec3-6078</strain>
    </source>
</reference>
<keyword evidence="1" id="KW-0472">Membrane</keyword>
<organism evidence="2 3">
    <name type="scientific">Candidatus Allocopromorpha excrementigallinarum</name>
    <dbReference type="NCBI Taxonomy" id="2840742"/>
    <lineage>
        <taxon>Bacteria</taxon>
        <taxon>Bacillati</taxon>
        <taxon>Bacillota</taxon>
        <taxon>Clostridia</taxon>
        <taxon>Eubacteriales</taxon>
        <taxon>Eubacteriaceae</taxon>
        <taxon>Eubacteriaceae incertae sedis</taxon>
        <taxon>Candidatus Allocopromorpha</taxon>
    </lineage>
</organism>
<keyword evidence="1" id="KW-0812">Transmembrane</keyword>
<accession>A0A9D1HZA7</accession>